<dbReference type="Proteomes" id="UP001262410">
    <property type="component" value="Unassembled WGS sequence"/>
</dbReference>
<comment type="caution">
    <text evidence="2">The sequence shown here is derived from an EMBL/GenBank/DDBJ whole genome shotgun (WGS) entry which is preliminary data.</text>
</comment>
<dbReference type="EMBL" id="JAVDPW010000007">
    <property type="protein sequence ID" value="MDR6291687.1"/>
    <property type="molecule type" value="Genomic_DNA"/>
</dbReference>
<name>A0ABU1JTS6_9PROT</name>
<organism evidence="2 3">
    <name type="scientific">Inquilinus ginsengisoli</name>
    <dbReference type="NCBI Taxonomy" id="363840"/>
    <lineage>
        <taxon>Bacteria</taxon>
        <taxon>Pseudomonadati</taxon>
        <taxon>Pseudomonadota</taxon>
        <taxon>Alphaproteobacteria</taxon>
        <taxon>Rhodospirillales</taxon>
        <taxon>Rhodospirillaceae</taxon>
        <taxon>Inquilinus</taxon>
    </lineage>
</organism>
<keyword evidence="3" id="KW-1185">Reference proteome</keyword>
<evidence type="ECO:0000256" key="1">
    <source>
        <dbReference type="SAM" id="Phobius"/>
    </source>
</evidence>
<evidence type="ECO:0000313" key="3">
    <source>
        <dbReference type="Proteomes" id="UP001262410"/>
    </source>
</evidence>
<protein>
    <submittedName>
        <fullName evidence="2">Amino acid permease</fullName>
    </submittedName>
</protein>
<sequence>MTFWSWLINIVIKSAAYLFVGCSFSIILLAYALFQEKGRYEYVMKATPYPIYIGAVAALAFVVVGLVIYLLKNMRMTR</sequence>
<keyword evidence="1" id="KW-1133">Transmembrane helix</keyword>
<gene>
    <name evidence="2" type="ORF">E9232_004221</name>
</gene>
<feature type="transmembrane region" description="Helical" evidence="1">
    <location>
        <begin position="15"/>
        <end position="34"/>
    </location>
</feature>
<accession>A0ABU1JTS6</accession>
<dbReference type="RefSeq" id="WP_309797118.1">
    <property type="nucleotide sequence ID" value="NZ_JAVDPW010000007.1"/>
</dbReference>
<proteinExistence type="predicted"/>
<keyword evidence="1" id="KW-0472">Membrane</keyword>
<keyword evidence="1" id="KW-0812">Transmembrane</keyword>
<evidence type="ECO:0000313" key="2">
    <source>
        <dbReference type="EMBL" id="MDR6291687.1"/>
    </source>
</evidence>
<feature type="transmembrane region" description="Helical" evidence="1">
    <location>
        <begin position="49"/>
        <end position="71"/>
    </location>
</feature>
<reference evidence="2 3" key="1">
    <citation type="submission" date="2023-07" db="EMBL/GenBank/DDBJ databases">
        <title>Sorghum-associated microbial communities from plants grown in Nebraska, USA.</title>
        <authorList>
            <person name="Schachtman D."/>
        </authorList>
    </citation>
    <scope>NUCLEOTIDE SEQUENCE [LARGE SCALE GENOMIC DNA]</scope>
    <source>
        <strain evidence="2 3">584</strain>
    </source>
</reference>